<dbReference type="AlphaFoldDB" id="I8U5S5"/>
<keyword evidence="1" id="KW-0808">Transferase</keyword>
<reference evidence="2" key="2">
    <citation type="submission" date="2015-02" db="EMBL/GenBank/DDBJ databases">
        <title>Complete Genome Sequence of Pelosinus fermentans JBW45.</title>
        <authorList>
            <person name="De Leon K.B."/>
            <person name="Utturkar S.M."/>
            <person name="Camilleri L.B."/>
            <person name="Arkin A.P."/>
            <person name="Fields M.W."/>
            <person name="Brown S.D."/>
            <person name="Wall J.D."/>
        </authorList>
    </citation>
    <scope>NUCLEOTIDE SEQUENCE [LARGE SCALE GENOMIC DNA]</scope>
    <source>
        <strain evidence="2">JBW45</strain>
    </source>
</reference>
<evidence type="ECO:0000313" key="1">
    <source>
        <dbReference type="EMBL" id="AJQ27942.1"/>
    </source>
</evidence>
<dbReference type="GO" id="GO:0016740">
    <property type="term" value="F:transferase activity"/>
    <property type="evidence" value="ECO:0007669"/>
    <property type="project" value="UniProtKB-KW"/>
</dbReference>
<protein>
    <submittedName>
        <fullName evidence="1">Nucleotidyltransferase substrate binding protein, HI0074 family</fullName>
    </submittedName>
</protein>
<evidence type="ECO:0000313" key="2">
    <source>
        <dbReference type="Proteomes" id="UP000005361"/>
    </source>
</evidence>
<organism evidence="1 2">
    <name type="scientific">Pelosinus fermentans JBW45</name>
    <dbReference type="NCBI Taxonomy" id="1192197"/>
    <lineage>
        <taxon>Bacteria</taxon>
        <taxon>Bacillati</taxon>
        <taxon>Bacillota</taxon>
        <taxon>Negativicutes</taxon>
        <taxon>Selenomonadales</taxon>
        <taxon>Sporomusaceae</taxon>
        <taxon>Pelosinus</taxon>
    </lineage>
</organism>
<dbReference type="RefSeq" id="WP_007952462.1">
    <property type="nucleotide sequence ID" value="NZ_CP010978.1"/>
</dbReference>
<dbReference type="KEGG" id="pft:JBW_02598"/>
<dbReference type="STRING" id="1192197.JBW_02598"/>
<sequence length="132" mass="15449">MSDYKQKFENYKNALNRLNDGIMKFDQTNDLLRDGLIQRFEFTFELAWKALKAIFEEEGLTGLNSPKTVLREAFSAGLIEKDELWLAMLSDRNTTAHIYNEQLAIEICNKIIKEYVCEFGQLKEQIKMRMGI</sequence>
<gene>
    <name evidence="1" type="ORF">JBW_02598</name>
</gene>
<proteinExistence type="predicted"/>
<name>I8U5S5_9FIRM</name>
<dbReference type="EMBL" id="CP010978">
    <property type="protein sequence ID" value="AJQ27942.1"/>
    <property type="molecule type" value="Genomic_DNA"/>
</dbReference>
<dbReference type="SUPFAM" id="SSF81593">
    <property type="entry name" value="Nucleotidyltransferase substrate binding subunit/domain"/>
    <property type="match status" value="1"/>
</dbReference>
<accession>I8U5S5</accession>
<dbReference type="Proteomes" id="UP000005361">
    <property type="component" value="Chromosome"/>
</dbReference>
<dbReference type="InterPro" id="IPR010235">
    <property type="entry name" value="HepT"/>
</dbReference>
<dbReference type="OrthoDB" id="9810452at2"/>
<dbReference type="Gene3D" id="1.20.120.330">
    <property type="entry name" value="Nucleotidyltransferases domain 2"/>
    <property type="match status" value="1"/>
</dbReference>
<dbReference type="HOGENOM" id="CLU_118479_1_0_9"/>
<reference evidence="1 2" key="1">
    <citation type="journal article" date="2015" name="Genome Announc.">
        <title>Complete Genome Sequence of Pelosinus fermentans JBW45, a Member of a Remarkably Competitive Group of Negativicutes in the Firmicutes Phylum.</title>
        <authorList>
            <person name="De Leon K.B."/>
            <person name="Utturkar S.M."/>
            <person name="Camilleri L.B."/>
            <person name="Elias D.A."/>
            <person name="Arkin A.P."/>
            <person name="Fields M.W."/>
            <person name="Brown S.D."/>
            <person name="Wall J.D."/>
        </authorList>
    </citation>
    <scope>NUCLEOTIDE SEQUENCE [LARGE SCALE GENOMIC DNA]</scope>
    <source>
        <strain evidence="1 2">JBW45</strain>
    </source>
</reference>
<dbReference type="NCBIfam" id="TIGR01987">
    <property type="entry name" value="HI0074"/>
    <property type="match status" value="1"/>
</dbReference>
<dbReference type="Pfam" id="PF08780">
    <property type="entry name" value="NTase_sub_bind"/>
    <property type="match status" value="1"/>
</dbReference>